<dbReference type="InterPro" id="IPR000569">
    <property type="entry name" value="HECT_dom"/>
</dbReference>
<evidence type="ECO:0000256" key="7">
    <source>
        <dbReference type="PROSITE-ProRule" id="PRU00104"/>
    </source>
</evidence>
<evidence type="ECO:0000256" key="8">
    <source>
        <dbReference type="SAM" id="MobiDB-lite"/>
    </source>
</evidence>
<feature type="domain" description="HECT" evidence="11">
    <location>
        <begin position="1231"/>
        <end position="1570"/>
    </location>
</feature>
<name>A0A818XUN8_9BILA</name>
<dbReference type="InterPro" id="IPR032348">
    <property type="entry name" value="HECW_N"/>
</dbReference>
<dbReference type="Gene3D" id="2.20.70.10">
    <property type="match status" value="2"/>
</dbReference>
<dbReference type="SUPFAM" id="SSF51045">
    <property type="entry name" value="WW domain"/>
    <property type="match status" value="2"/>
</dbReference>
<dbReference type="InterPro" id="IPR040524">
    <property type="entry name" value="HECW1_helix"/>
</dbReference>
<dbReference type="GO" id="GO:0061630">
    <property type="term" value="F:ubiquitin protein ligase activity"/>
    <property type="evidence" value="ECO:0007669"/>
    <property type="project" value="UniProtKB-EC"/>
</dbReference>
<dbReference type="EMBL" id="CAJOBF010000080">
    <property type="protein sequence ID" value="CAF3741534.1"/>
    <property type="molecule type" value="Genomic_DNA"/>
</dbReference>
<dbReference type="GO" id="GO:0005737">
    <property type="term" value="C:cytoplasm"/>
    <property type="evidence" value="ECO:0007669"/>
    <property type="project" value="TreeGrafter"/>
</dbReference>
<dbReference type="Pfam" id="PF18436">
    <property type="entry name" value="HECW1_helix"/>
    <property type="match status" value="1"/>
</dbReference>
<dbReference type="Pfam" id="PF00632">
    <property type="entry name" value="HECT"/>
    <property type="match status" value="1"/>
</dbReference>
<sequence>MPASDQQLHSFNQDFISSFSPLFPSNIHKSSLTISPEQIQLSTSTTVTLAWNIHDHILASNDAIGIFLPDKLMANDVIENVYTNVNALKIGQYHWHCTQILIDKLVNFNTVCFQYYNLATGEIKAQSSSIPLIHDDDDNNNNNNNIPNIMNVTRPISIRIYDLHATNLHRGVFFKPDPYIKVSLITGQLHKQLRTSSHFHNQEKRTNVIPNTCHPKWYNQSFTFQTFYTDLLEFEVKDKFVKTRPTMNRFLGKLTIHVGFLIDKLNKNTTTYVFNLQRRNFSDHVSGCLMFNAAIIRAELQTIERSLPDVSPITNVNQSEQETIPVNDNDVPSINDSEERLNYVSSEENNTSDQVDASRSLISNNQSLDSSTTSLVDESLSTVSDHTIIGDESANDANQMLLNISSNQPRITTSSTILTHCPLLSSYQGHDEEQEEINEDNIDDNQQRRRSQEEVDASTHNCDVGSTNVVVPFTAKKKLKHCYSSSTLLPSLIPRSSSTITTTPAKAMLRHHHQHSHHDTYRTLQLPVNSTNKLLIITPNSQNRSIKTTATVSENNLQTTRNPMHTITYNNHHNNSNSCFDDESVRTLSRELRQAARDLHHLQSKYEPLTATSDANNTTTTTDGSSAEQTRELITRELQQWHKQQVSKYKNLTTPSRRNSETTTECNSSPILHNNEIDSITAIALPSTEDSRTIVSSSFIVTEESIIVPPIMSTSLSITNTNDNAIHRNNSRLKESAFMVTLPRKPVTIDTRPTQTPPQTLTTDKTDPPSPPIINASPPLPSGWESRIDQFGRPYFIDHNNKTTTWQRPSIVSHSIVPCPRLPITTTAAIVTTPLNSSPTIDRERMDKRYQSIRRTTSNNIGNSSIVDSSNIISSSPSSSDNNNNNTANNDVSSSSSSSSSSTCSPAQTTEDYVRTTPALKFICRSDFYQLFKTHREARQMTKSDSLAGILQRIRHDPLLFKRYQHNKELVRFLNLFSDPTRTLPSRWDVKHDDSGKVFFVDHNTRSTTYIDPRLPTSDEQQPIAAMALPLSIRNDENSTTSSRTNKKPPELVTMTYNEKVVAYMRQTNIFDLLKANQLVPLTNKLREKIQLIRNEGVRALDTLSNSVDLSLIISVFHEDIMSYIPPLTQSVTVTTSHSVSSFITSSPSTTFVVEHGKASSSSSSSSSSYRRSSTQHPASSRRPCFQQKLRSFYKKLDSKGYATGPAKTKVSISRNNLLADAFEKFMNQIPKKDLQRNKLFITFTGEEGLDYGGPSREFFLLMSRQFFNPYYGFFEYSASDQYTLQISPMSKFNENYTEWMRFGGRMLAVALINQYLVDAFLVRPLYKALLREHQSFTLADLESLDPEFYQSLLWIKENNVENQDLFFYVNEDQCGKIIEKELKPDGKNCQVTERNKREFLDLIIKWRIERGVQEQIDCFVRGFYEIIGDHKLISSMFDARELELALCGTMEIDLSDWRVNTEYRGGYHAQHHVIEWFWFCVEKRFDNEQRLKLLQFVTGTSSIPYEGFSALRGSNGPRRFCIERWGISDALPRAHTCFNRLDLPSYTSYDILHNKLLLAIEETNTFGIQ</sequence>
<gene>
    <name evidence="13" type="ORF">UXM345_LOCUS1458</name>
    <name evidence="12" type="ORF">XDN619_LOCUS11688</name>
</gene>
<feature type="region of interest" description="Disordered" evidence="8">
    <location>
        <begin position="428"/>
        <end position="460"/>
    </location>
</feature>
<comment type="pathway">
    <text evidence="2">Protein modification; protein ubiquitination.</text>
</comment>
<dbReference type="Proteomes" id="UP000663887">
    <property type="component" value="Unassembled WGS sequence"/>
</dbReference>
<evidence type="ECO:0000259" key="9">
    <source>
        <dbReference type="PROSITE" id="PS50004"/>
    </source>
</evidence>
<dbReference type="UniPathway" id="UPA00143"/>
<feature type="region of interest" description="Disordered" evidence="8">
    <location>
        <begin position="1158"/>
        <end position="1184"/>
    </location>
</feature>
<dbReference type="CDD" id="cd00201">
    <property type="entry name" value="WW"/>
    <property type="match status" value="2"/>
</dbReference>
<dbReference type="Gene3D" id="2.60.40.2840">
    <property type="match status" value="1"/>
</dbReference>
<dbReference type="Pfam" id="PF16562">
    <property type="entry name" value="HECW_N"/>
    <property type="match status" value="1"/>
</dbReference>
<dbReference type="FunFam" id="3.30.2160.10:FF:000001">
    <property type="entry name" value="E3 ubiquitin-protein ligase NEDD4-like"/>
    <property type="match status" value="1"/>
</dbReference>
<evidence type="ECO:0000256" key="6">
    <source>
        <dbReference type="ARBA" id="ARBA00022786"/>
    </source>
</evidence>
<evidence type="ECO:0000256" key="4">
    <source>
        <dbReference type="ARBA" id="ARBA00022679"/>
    </source>
</evidence>
<feature type="compositionally biased region" description="Low complexity" evidence="8">
    <location>
        <begin position="858"/>
        <end position="902"/>
    </location>
</feature>
<evidence type="ECO:0000313" key="13">
    <source>
        <dbReference type="EMBL" id="CAF3741534.1"/>
    </source>
</evidence>
<dbReference type="CDD" id="cd00078">
    <property type="entry name" value="HECTc"/>
    <property type="match status" value="1"/>
</dbReference>
<feature type="region of interest" description="Disordered" evidence="8">
    <location>
        <begin position="344"/>
        <end position="373"/>
    </location>
</feature>
<dbReference type="SUPFAM" id="SSF56204">
    <property type="entry name" value="Hect, E3 ligase catalytic domain"/>
    <property type="match status" value="1"/>
</dbReference>
<evidence type="ECO:0000256" key="5">
    <source>
        <dbReference type="ARBA" id="ARBA00022737"/>
    </source>
</evidence>
<feature type="compositionally biased region" description="Low complexity" evidence="8">
    <location>
        <begin position="610"/>
        <end position="627"/>
    </location>
</feature>
<dbReference type="FunFam" id="3.90.1750.10:FF:000079">
    <property type="entry name" value="E3 ubiquitin-protein ligase"/>
    <property type="match status" value="1"/>
</dbReference>
<feature type="compositionally biased region" description="Low complexity" evidence="8">
    <location>
        <begin position="1158"/>
        <end position="1173"/>
    </location>
</feature>
<feature type="region of interest" description="Disordered" evidence="8">
    <location>
        <begin position="854"/>
        <end position="910"/>
    </location>
</feature>
<dbReference type="SMART" id="SM00456">
    <property type="entry name" value="WW"/>
    <property type="match status" value="2"/>
</dbReference>
<dbReference type="InterPro" id="IPR001202">
    <property type="entry name" value="WW_dom"/>
</dbReference>
<dbReference type="SMART" id="SM00239">
    <property type="entry name" value="C2"/>
    <property type="match status" value="1"/>
</dbReference>
<evidence type="ECO:0000259" key="10">
    <source>
        <dbReference type="PROSITE" id="PS50020"/>
    </source>
</evidence>
<evidence type="ECO:0000256" key="2">
    <source>
        <dbReference type="ARBA" id="ARBA00004906"/>
    </source>
</evidence>
<evidence type="ECO:0000256" key="1">
    <source>
        <dbReference type="ARBA" id="ARBA00000885"/>
    </source>
</evidence>
<dbReference type="EC" id="2.3.2.26" evidence="3"/>
<feature type="compositionally biased region" description="Low complexity" evidence="8">
    <location>
        <begin position="748"/>
        <end position="763"/>
    </location>
</feature>
<dbReference type="PROSITE" id="PS50237">
    <property type="entry name" value="HECT"/>
    <property type="match status" value="1"/>
</dbReference>
<dbReference type="Pfam" id="PF00168">
    <property type="entry name" value="C2"/>
    <property type="match status" value="1"/>
</dbReference>
<dbReference type="InterPro" id="IPR035892">
    <property type="entry name" value="C2_domain_sf"/>
</dbReference>
<dbReference type="EMBL" id="CAJNRG010004496">
    <property type="protein sequence ID" value="CAF2066618.1"/>
    <property type="molecule type" value="Genomic_DNA"/>
</dbReference>
<dbReference type="Pfam" id="PF00397">
    <property type="entry name" value="WW"/>
    <property type="match status" value="2"/>
</dbReference>
<accession>A0A818XUN8</accession>
<dbReference type="PROSITE" id="PS50020">
    <property type="entry name" value="WW_DOMAIN_2"/>
    <property type="match status" value="2"/>
</dbReference>
<keyword evidence="4" id="KW-0808">Transferase</keyword>
<feature type="domain" description="C2" evidence="9">
    <location>
        <begin position="137"/>
        <end position="272"/>
    </location>
</feature>
<dbReference type="SUPFAM" id="SSF49562">
    <property type="entry name" value="C2 domain (Calcium/lipid-binding domain, CaLB)"/>
    <property type="match status" value="1"/>
</dbReference>
<dbReference type="InterPro" id="IPR036020">
    <property type="entry name" value="WW_dom_sf"/>
</dbReference>
<dbReference type="Gene3D" id="2.60.40.150">
    <property type="entry name" value="C2 domain"/>
    <property type="match status" value="1"/>
</dbReference>
<dbReference type="InterPro" id="IPR035983">
    <property type="entry name" value="Hect_E3_ubiquitin_ligase"/>
</dbReference>
<evidence type="ECO:0000256" key="3">
    <source>
        <dbReference type="ARBA" id="ARBA00012485"/>
    </source>
</evidence>
<dbReference type="PANTHER" id="PTHR11254:SF320">
    <property type="entry name" value="HECT-TYPE E3 UBIQUITIN TRANSFERASE"/>
    <property type="match status" value="1"/>
</dbReference>
<evidence type="ECO:0000259" key="11">
    <source>
        <dbReference type="PROSITE" id="PS50237"/>
    </source>
</evidence>
<feature type="compositionally biased region" description="Acidic residues" evidence="8">
    <location>
        <begin position="432"/>
        <end position="443"/>
    </location>
</feature>
<keyword evidence="5" id="KW-0677">Repeat</keyword>
<comment type="caution">
    <text evidence="13">The sequence shown here is derived from an EMBL/GenBank/DDBJ whole genome shotgun (WGS) entry which is preliminary data.</text>
</comment>
<dbReference type="InterPro" id="IPR050409">
    <property type="entry name" value="E3_ubiq-protein_ligase"/>
</dbReference>
<protein>
    <recommendedName>
        <fullName evidence="3">HECT-type E3 ubiquitin transferase</fullName>
        <ecNumber evidence="3">2.3.2.26</ecNumber>
    </recommendedName>
</protein>
<keyword evidence="6 7" id="KW-0833">Ubl conjugation pathway</keyword>
<feature type="active site" description="Glycyl thioester intermediate" evidence="7">
    <location>
        <position position="1538"/>
    </location>
</feature>
<feature type="domain" description="WW" evidence="10">
    <location>
        <begin position="778"/>
        <end position="811"/>
    </location>
</feature>
<dbReference type="SMART" id="SM00119">
    <property type="entry name" value="HECTc"/>
    <property type="match status" value="1"/>
</dbReference>
<dbReference type="Gene3D" id="3.90.1750.10">
    <property type="entry name" value="Hect, E3 ligase catalytic domains"/>
    <property type="match status" value="1"/>
</dbReference>
<organism evidence="13 14">
    <name type="scientific">Rotaria magnacalcarata</name>
    <dbReference type="NCBI Taxonomy" id="392030"/>
    <lineage>
        <taxon>Eukaryota</taxon>
        <taxon>Metazoa</taxon>
        <taxon>Spiralia</taxon>
        <taxon>Gnathifera</taxon>
        <taxon>Rotifera</taxon>
        <taxon>Eurotatoria</taxon>
        <taxon>Bdelloidea</taxon>
        <taxon>Philodinida</taxon>
        <taxon>Philodinidae</taxon>
        <taxon>Rotaria</taxon>
    </lineage>
</organism>
<evidence type="ECO:0000313" key="14">
    <source>
        <dbReference type="Proteomes" id="UP000663842"/>
    </source>
</evidence>
<dbReference type="PROSITE" id="PS50004">
    <property type="entry name" value="C2"/>
    <property type="match status" value="1"/>
</dbReference>
<feature type="region of interest" description="Disordered" evidence="8">
    <location>
        <begin position="601"/>
        <end position="629"/>
    </location>
</feature>
<evidence type="ECO:0000313" key="12">
    <source>
        <dbReference type="EMBL" id="CAF2066618.1"/>
    </source>
</evidence>
<proteinExistence type="predicted"/>
<dbReference type="Gene3D" id="3.30.2160.10">
    <property type="entry name" value="Hect, E3 ligase catalytic domain"/>
    <property type="match status" value="1"/>
</dbReference>
<dbReference type="Proteomes" id="UP000663842">
    <property type="component" value="Unassembled WGS sequence"/>
</dbReference>
<dbReference type="FunFam" id="3.30.2410.10:FF:000002">
    <property type="entry name" value="E3 ubiquitin-protein ligase HECW2"/>
    <property type="match status" value="1"/>
</dbReference>
<dbReference type="GO" id="GO:0048814">
    <property type="term" value="P:regulation of dendrite morphogenesis"/>
    <property type="evidence" value="ECO:0007669"/>
    <property type="project" value="TreeGrafter"/>
</dbReference>
<feature type="domain" description="WW" evidence="10">
    <location>
        <begin position="982"/>
        <end position="1015"/>
    </location>
</feature>
<dbReference type="Gene3D" id="3.30.2410.10">
    <property type="entry name" value="Hect, E3 ligase catalytic domain"/>
    <property type="match status" value="1"/>
</dbReference>
<dbReference type="GO" id="GO:0016567">
    <property type="term" value="P:protein ubiquitination"/>
    <property type="evidence" value="ECO:0007669"/>
    <property type="project" value="UniProtKB-UniPathway"/>
</dbReference>
<reference evidence="13" key="1">
    <citation type="submission" date="2021-02" db="EMBL/GenBank/DDBJ databases">
        <authorList>
            <person name="Nowell W R."/>
        </authorList>
    </citation>
    <scope>NUCLEOTIDE SEQUENCE</scope>
</reference>
<comment type="catalytic activity">
    <reaction evidence="1">
        <text>S-ubiquitinyl-[E2 ubiquitin-conjugating enzyme]-L-cysteine + [acceptor protein]-L-lysine = [E2 ubiquitin-conjugating enzyme]-L-cysteine + N(6)-ubiquitinyl-[acceptor protein]-L-lysine.</text>
        <dbReference type="EC" id="2.3.2.26"/>
    </reaction>
</comment>
<dbReference type="PROSITE" id="PS01159">
    <property type="entry name" value="WW_DOMAIN_1"/>
    <property type="match status" value="2"/>
</dbReference>
<dbReference type="PANTHER" id="PTHR11254">
    <property type="entry name" value="HECT DOMAIN UBIQUITIN-PROTEIN LIGASE"/>
    <property type="match status" value="1"/>
</dbReference>
<dbReference type="GO" id="GO:0006511">
    <property type="term" value="P:ubiquitin-dependent protein catabolic process"/>
    <property type="evidence" value="ECO:0007669"/>
    <property type="project" value="TreeGrafter"/>
</dbReference>
<feature type="region of interest" description="Disordered" evidence="8">
    <location>
        <begin position="748"/>
        <end position="783"/>
    </location>
</feature>
<dbReference type="InterPro" id="IPR000008">
    <property type="entry name" value="C2_dom"/>
</dbReference>
<feature type="region of interest" description="Disordered" evidence="8">
    <location>
        <begin position="645"/>
        <end position="670"/>
    </location>
</feature>